<name>A0AAU8B3Q5_9VIRU</name>
<keyword evidence="1" id="KW-0472">Membrane</keyword>
<organism evidence="2">
    <name type="scientific">Dulem virus 57</name>
    <dbReference type="NCBI Taxonomy" id="3145768"/>
    <lineage>
        <taxon>Viruses</taxon>
        <taxon>Monodnaviria</taxon>
        <taxon>Loebvirae</taxon>
        <taxon>Hofneiviricota</taxon>
        <taxon>Faserviricetes</taxon>
        <taxon>Tubulavirales</taxon>
        <taxon>Inoviridae</taxon>
        <taxon>Inovirus</taxon>
    </lineage>
</organism>
<accession>A0AAU8B3Q5</accession>
<proteinExistence type="predicted"/>
<protein>
    <recommendedName>
        <fullName evidence="3">DUF2523 domain-containing protein</fullName>
    </recommendedName>
</protein>
<sequence length="93" mass="10402">MIITVPVTVATFLKFVFVKALLVFLIYLAMNYGIDYLLGLLEALDFKLSNYSGDMGAGIAFGLNYLKVKEGIKLILTAYTVRFLIRRIPFIGS</sequence>
<evidence type="ECO:0000313" key="2">
    <source>
        <dbReference type="EMBL" id="XCD06675.1"/>
    </source>
</evidence>
<feature type="transmembrane region" description="Helical" evidence="1">
    <location>
        <begin position="7"/>
        <end position="28"/>
    </location>
</feature>
<keyword evidence="1" id="KW-0812">Transmembrane</keyword>
<evidence type="ECO:0008006" key="3">
    <source>
        <dbReference type="Google" id="ProtNLM"/>
    </source>
</evidence>
<reference evidence="2" key="1">
    <citation type="submission" date="2024-03" db="EMBL/GenBank/DDBJ databases">
        <title>Diverse circular DNA viruses in blood, oral, and fecal samples of captive lemurs.</title>
        <authorList>
            <person name="Paietta E.N."/>
            <person name="Kraberger S."/>
            <person name="Lund M.C."/>
            <person name="Custer J.M."/>
            <person name="Vargas K.M."/>
            <person name="Ehmke E.E."/>
            <person name="Yoder A.D."/>
            <person name="Varsani A."/>
        </authorList>
    </citation>
    <scope>NUCLEOTIDE SEQUENCE</scope>
    <source>
        <strain evidence="2">Duke_25SS_43</strain>
    </source>
</reference>
<keyword evidence="1" id="KW-1133">Transmembrane helix</keyword>
<dbReference type="EMBL" id="PP511699">
    <property type="protein sequence ID" value="XCD06675.1"/>
    <property type="molecule type" value="Genomic_DNA"/>
</dbReference>
<evidence type="ECO:0000256" key="1">
    <source>
        <dbReference type="SAM" id="Phobius"/>
    </source>
</evidence>